<dbReference type="Proteomes" id="UP000765509">
    <property type="component" value="Unassembled WGS sequence"/>
</dbReference>
<protein>
    <submittedName>
        <fullName evidence="2">Uncharacterized protein</fullName>
    </submittedName>
</protein>
<feature type="compositionally biased region" description="Low complexity" evidence="1">
    <location>
        <begin position="80"/>
        <end position="92"/>
    </location>
</feature>
<name>A0A9Q3DDB9_9BASI</name>
<gene>
    <name evidence="2" type="ORF">O181_039398</name>
</gene>
<dbReference type="EMBL" id="AVOT02015392">
    <property type="protein sequence ID" value="MBW0499683.1"/>
    <property type="molecule type" value="Genomic_DNA"/>
</dbReference>
<sequence>MSFLGQEKTIEISRGWSPSSCKDKVKKINNLLKSLSLLSIDHKKECEMTPDLEKEGQVVSTSSRRFQIKAQRTTEDAETSQDQSRQVQSQTQLEHTLPTRVKDPQIGAFSHGQCIQYGQSPYVIHSPGKGKDEQEFFMQTRD</sequence>
<evidence type="ECO:0000313" key="2">
    <source>
        <dbReference type="EMBL" id="MBW0499683.1"/>
    </source>
</evidence>
<evidence type="ECO:0000256" key="1">
    <source>
        <dbReference type="SAM" id="MobiDB-lite"/>
    </source>
</evidence>
<feature type="compositionally biased region" description="Basic and acidic residues" evidence="1">
    <location>
        <begin position="129"/>
        <end position="142"/>
    </location>
</feature>
<feature type="region of interest" description="Disordered" evidence="1">
    <location>
        <begin position="51"/>
        <end position="104"/>
    </location>
</feature>
<proteinExistence type="predicted"/>
<reference evidence="2" key="1">
    <citation type="submission" date="2021-03" db="EMBL/GenBank/DDBJ databases">
        <title>Draft genome sequence of rust myrtle Austropuccinia psidii MF-1, a brazilian biotype.</title>
        <authorList>
            <person name="Quecine M.C."/>
            <person name="Pachon D.M.R."/>
            <person name="Bonatelli M.L."/>
            <person name="Correr F.H."/>
            <person name="Franceschini L.M."/>
            <person name="Leite T.F."/>
            <person name="Margarido G.R.A."/>
            <person name="Almeida C.A."/>
            <person name="Ferrarezi J.A."/>
            <person name="Labate C.A."/>
        </authorList>
    </citation>
    <scope>NUCLEOTIDE SEQUENCE</scope>
    <source>
        <strain evidence="2">MF-1</strain>
    </source>
</reference>
<dbReference type="AlphaFoldDB" id="A0A9Q3DDB9"/>
<feature type="region of interest" description="Disordered" evidence="1">
    <location>
        <begin position="120"/>
        <end position="142"/>
    </location>
</feature>
<accession>A0A9Q3DDB9</accession>
<evidence type="ECO:0000313" key="3">
    <source>
        <dbReference type="Proteomes" id="UP000765509"/>
    </source>
</evidence>
<keyword evidence="3" id="KW-1185">Reference proteome</keyword>
<comment type="caution">
    <text evidence="2">The sequence shown here is derived from an EMBL/GenBank/DDBJ whole genome shotgun (WGS) entry which is preliminary data.</text>
</comment>
<organism evidence="2 3">
    <name type="scientific">Austropuccinia psidii MF-1</name>
    <dbReference type="NCBI Taxonomy" id="1389203"/>
    <lineage>
        <taxon>Eukaryota</taxon>
        <taxon>Fungi</taxon>
        <taxon>Dikarya</taxon>
        <taxon>Basidiomycota</taxon>
        <taxon>Pucciniomycotina</taxon>
        <taxon>Pucciniomycetes</taxon>
        <taxon>Pucciniales</taxon>
        <taxon>Sphaerophragmiaceae</taxon>
        <taxon>Austropuccinia</taxon>
    </lineage>
</organism>